<evidence type="ECO:0000256" key="2">
    <source>
        <dbReference type="ARBA" id="ARBA00022553"/>
    </source>
</evidence>
<keyword evidence="8" id="KW-0812">Transmembrane</keyword>
<evidence type="ECO:0000259" key="9">
    <source>
        <dbReference type="PROSITE" id="PS50011"/>
    </source>
</evidence>
<dbReference type="SUPFAM" id="SSF56112">
    <property type="entry name" value="Protein kinase-like (PK-like)"/>
    <property type="match status" value="1"/>
</dbReference>
<organism evidence="10 11">
    <name type="scientific">Linum tenue</name>
    <dbReference type="NCBI Taxonomy" id="586396"/>
    <lineage>
        <taxon>Eukaryota</taxon>
        <taxon>Viridiplantae</taxon>
        <taxon>Streptophyta</taxon>
        <taxon>Embryophyta</taxon>
        <taxon>Tracheophyta</taxon>
        <taxon>Spermatophyta</taxon>
        <taxon>Magnoliopsida</taxon>
        <taxon>eudicotyledons</taxon>
        <taxon>Gunneridae</taxon>
        <taxon>Pentapetalae</taxon>
        <taxon>rosids</taxon>
        <taxon>fabids</taxon>
        <taxon>Malpighiales</taxon>
        <taxon>Linaceae</taxon>
        <taxon>Linum</taxon>
    </lineage>
</organism>
<reference evidence="10" key="1">
    <citation type="submission" date="2022-08" db="EMBL/GenBank/DDBJ databases">
        <authorList>
            <person name="Gutierrez-Valencia J."/>
        </authorList>
    </citation>
    <scope>NUCLEOTIDE SEQUENCE</scope>
</reference>
<evidence type="ECO:0000256" key="8">
    <source>
        <dbReference type="SAM" id="Phobius"/>
    </source>
</evidence>
<protein>
    <recommendedName>
        <fullName evidence="9">Protein kinase domain-containing protein</fullName>
    </recommendedName>
</protein>
<dbReference type="InterPro" id="IPR008271">
    <property type="entry name" value="Ser/Thr_kinase_AS"/>
</dbReference>
<keyword evidence="4" id="KW-0547">Nucleotide-binding</keyword>
<keyword evidence="5" id="KW-0418">Kinase</keyword>
<feature type="transmembrane region" description="Helical" evidence="8">
    <location>
        <begin position="398"/>
        <end position="416"/>
    </location>
</feature>
<dbReference type="CDD" id="cd14133">
    <property type="entry name" value="PKc_DYRK_like"/>
    <property type="match status" value="1"/>
</dbReference>
<evidence type="ECO:0000313" key="10">
    <source>
        <dbReference type="EMBL" id="CAI0415914.1"/>
    </source>
</evidence>
<evidence type="ECO:0000256" key="7">
    <source>
        <dbReference type="SAM" id="MobiDB-lite"/>
    </source>
</evidence>
<keyword evidence="8" id="KW-1133">Transmembrane helix</keyword>
<dbReference type="PANTHER" id="PTHR24058:SF113">
    <property type="entry name" value="HYPOTHETICAL SER-THR PROTEIN KINASE"/>
    <property type="match status" value="1"/>
</dbReference>
<evidence type="ECO:0000256" key="1">
    <source>
        <dbReference type="ARBA" id="ARBA00022527"/>
    </source>
</evidence>
<keyword evidence="8" id="KW-0472">Membrane</keyword>
<dbReference type="Gene3D" id="1.10.510.10">
    <property type="entry name" value="Transferase(Phosphotransferase) domain 1"/>
    <property type="match status" value="1"/>
</dbReference>
<keyword evidence="6" id="KW-0067">ATP-binding</keyword>
<dbReference type="SMART" id="SM00220">
    <property type="entry name" value="S_TKc"/>
    <property type="match status" value="1"/>
</dbReference>
<dbReference type="PANTHER" id="PTHR24058">
    <property type="entry name" value="DUAL SPECIFICITY PROTEIN KINASE"/>
    <property type="match status" value="1"/>
</dbReference>
<sequence length="752" mass="85343">MIMAESPESPVPGAGRVGATEEEASAAPGVEKVLDFLRRSGLKEVELALKEDIIEKNELGCVDFEKFLFELPPVRIPPAAFQQSEAGEEDFSAGGRVPRDGSNSGFSSDDDFVSLGSSTSALCSSEFTNPYGLRSGSQRDSDTSSDRMSQFGTARDYPDFDMQNDLFWYDGRGDGRGEGSFNDPRLEYFVGVSEDKFVMTSGAERQLEEDTVGLYDKSEGFETEASVDFLDKPCLFDATLTAKKDANKARSTDEQDGCLGLLCKCCGGARGGRVYEKEPVDYLYLGSKETDGLNWLEPKAGDFVNEIREGDCGNEGIKDREGDFDQLVPFGVDYDELGRDEVSEAQNESHHEVLPSNEKEDAIDDELILYENDVEECEVFELRIIHRKNRDLKTSFGILNYMLFCFVLFCFSVMVIRTGFEENKDLPIVNNTVIGGRYYITEYLGSAAFSKVVQAQDLHTGVDVCLKIIKNDKDFFDQSLDEIKLLKLVNKNDPNDEKHILRLYDYFYHQEHLFIVCELLRANLYEFQKFNQESGAEPYFTLSRLQMIIRQCLEALEYLHRLGIIHCDLKPENILIKSYSRCEIKVIDLGSSCFKTDTLCSYVQSRSYRAPEVMLGHPYNEKIDIWSLGCILAELCSGEVLFPNDSVVMILARMVGVLGPFDIEMLENGQETDKYFTKEHDLYHINEETDQMEYIIPEETTLEHRVGTSDEVFLDFLRSLLEINPWRRPTAREALQHPWLSHSYHHSHHSST</sequence>
<evidence type="ECO:0000256" key="5">
    <source>
        <dbReference type="ARBA" id="ARBA00022777"/>
    </source>
</evidence>
<dbReference type="PROSITE" id="PS50011">
    <property type="entry name" value="PROTEIN_KINASE_DOM"/>
    <property type="match status" value="1"/>
</dbReference>
<dbReference type="FunFam" id="1.10.510.10:FF:000380">
    <property type="entry name" value="Serine/threonine-protein kinase ppk15"/>
    <property type="match status" value="1"/>
</dbReference>
<dbReference type="InterPro" id="IPR011009">
    <property type="entry name" value="Kinase-like_dom_sf"/>
</dbReference>
<dbReference type="Proteomes" id="UP001154282">
    <property type="component" value="Unassembled WGS sequence"/>
</dbReference>
<feature type="region of interest" description="Disordered" evidence="7">
    <location>
        <begin position="1"/>
        <end position="24"/>
    </location>
</feature>
<feature type="domain" description="Protein kinase" evidence="9">
    <location>
        <begin position="438"/>
        <end position="740"/>
    </location>
</feature>
<comment type="caution">
    <text evidence="10">The sequence shown here is derived from an EMBL/GenBank/DDBJ whole genome shotgun (WGS) entry which is preliminary data.</text>
</comment>
<evidence type="ECO:0000256" key="6">
    <source>
        <dbReference type="ARBA" id="ARBA00022840"/>
    </source>
</evidence>
<name>A0AAV0K0Y3_9ROSI</name>
<keyword evidence="11" id="KW-1185">Reference proteome</keyword>
<dbReference type="InterPro" id="IPR000719">
    <property type="entry name" value="Prot_kinase_dom"/>
</dbReference>
<dbReference type="GO" id="GO:0004674">
    <property type="term" value="F:protein serine/threonine kinase activity"/>
    <property type="evidence" value="ECO:0007669"/>
    <property type="project" value="UniProtKB-KW"/>
</dbReference>
<accession>A0AAV0K0Y3</accession>
<dbReference type="FunFam" id="3.30.200.20:FF:000216">
    <property type="entry name" value="Putative serine/threonine-protein kinase dyrk2"/>
    <property type="match status" value="1"/>
</dbReference>
<dbReference type="InterPro" id="IPR050494">
    <property type="entry name" value="Ser_Thr_dual-spec_kinase"/>
</dbReference>
<proteinExistence type="predicted"/>
<dbReference type="Pfam" id="PF00069">
    <property type="entry name" value="Pkinase"/>
    <property type="match status" value="1"/>
</dbReference>
<keyword evidence="3" id="KW-0808">Transferase</keyword>
<evidence type="ECO:0000256" key="3">
    <source>
        <dbReference type="ARBA" id="ARBA00022679"/>
    </source>
</evidence>
<evidence type="ECO:0000313" key="11">
    <source>
        <dbReference type="Proteomes" id="UP001154282"/>
    </source>
</evidence>
<dbReference type="EMBL" id="CAMGYJ010000005">
    <property type="protein sequence ID" value="CAI0415914.1"/>
    <property type="molecule type" value="Genomic_DNA"/>
</dbReference>
<keyword evidence="2" id="KW-0597">Phosphoprotein</keyword>
<gene>
    <name evidence="10" type="ORF">LITE_LOCUS16787</name>
</gene>
<feature type="region of interest" description="Disordered" evidence="7">
    <location>
        <begin position="132"/>
        <end position="155"/>
    </location>
</feature>
<dbReference type="GO" id="GO:0005524">
    <property type="term" value="F:ATP binding"/>
    <property type="evidence" value="ECO:0007669"/>
    <property type="project" value="UniProtKB-KW"/>
</dbReference>
<feature type="region of interest" description="Disordered" evidence="7">
    <location>
        <begin position="82"/>
        <end position="110"/>
    </location>
</feature>
<evidence type="ECO:0000256" key="4">
    <source>
        <dbReference type="ARBA" id="ARBA00022741"/>
    </source>
</evidence>
<dbReference type="PROSITE" id="PS00108">
    <property type="entry name" value="PROTEIN_KINASE_ST"/>
    <property type="match status" value="1"/>
</dbReference>
<feature type="compositionally biased region" description="Low complexity" evidence="7">
    <location>
        <begin position="100"/>
        <end position="110"/>
    </location>
</feature>
<keyword evidence="1" id="KW-0723">Serine/threonine-protein kinase</keyword>
<dbReference type="AlphaFoldDB" id="A0AAV0K0Y3"/>
<dbReference type="Gene3D" id="3.30.200.20">
    <property type="entry name" value="Phosphorylase Kinase, domain 1"/>
    <property type="match status" value="1"/>
</dbReference>